<dbReference type="Proteomes" id="UP000565785">
    <property type="component" value="Unassembled WGS sequence"/>
</dbReference>
<dbReference type="PANTHER" id="PTHR15427">
    <property type="entry name" value="EMILIN ELASTIN MICROFIBRIL INTERFACE-LOCATED PROTEIN ELASTIN MICROFIBRIL INTERFACER"/>
    <property type="match status" value="1"/>
</dbReference>
<dbReference type="PANTHER" id="PTHR15427:SF29">
    <property type="entry name" value="COMPLEMENT C1Q SUBCOMPONENT SUBUNIT C"/>
    <property type="match status" value="1"/>
</dbReference>
<evidence type="ECO:0000256" key="3">
    <source>
        <dbReference type="ARBA" id="ARBA00022729"/>
    </source>
</evidence>
<proteinExistence type="predicted"/>
<dbReference type="EMBL" id="VXBP01006922">
    <property type="protein sequence ID" value="NXO00021.1"/>
    <property type="molecule type" value="Genomic_DNA"/>
</dbReference>
<dbReference type="AlphaFoldDB" id="A0A7L1NJC8"/>
<dbReference type="Pfam" id="PF01391">
    <property type="entry name" value="Collagen"/>
    <property type="match status" value="1"/>
</dbReference>
<dbReference type="InterPro" id="IPR008160">
    <property type="entry name" value="Collagen"/>
</dbReference>
<accession>A0A7L1NJC8</accession>
<dbReference type="Gene3D" id="2.60.120.40">
    <property type="match status" value="1"/>
</dbReference>
<dbReference type="SUPFAM" id="SSF49842">
    <property type="entry name" value="TNF-like"/>
    <property type="match status" value="1"/>
</dbReference>
<dbReference type="GO" id="GO:0005576">
    <property type="term" value="C:extracellular region"/>
    <property type="evidence" value="ECO:0007669"/>
    <property type="project" value="UniProtKB-SubCell"/>
</dbReference>
<keyword evidence="3" id="KW-0732">Signal</keyword>
<sequence>GISRSPGQPGSNGRDGDAGPKGEQEAMGETGDPGVPGYPGKIGPSGSRVPSGLTGIPGLPSPQGDPGDYQTMARAAFSAAQSLGAYPHQDQPICFDRVITDKGGHYENHYGHLNFLLLLLGTYYFTYHVT</sequence>
<gene>
    <name evidence="6" type="primary">C1qb</name>
    <name evidence="6" type="ORF">RHICYA_R00224</name>
</gene>
<comment type="subcellular location">
    <subcellularLocation>
        <location evidence="1">Secreted</location>
    </subcellularLocation>
</comment>
<evidence type="ECO:0000256" key="2">
    <source>
        <dbReference type="ARBA" id="ARBA00022525"/>
    </source>
</evidence>
<feature type="non-terminal residue" evidence="6">
    <location>
        <position position="130"/>
    </location>
</feature>
<dbReference type="InterPro" id="IPR001073">
    <property type="entry name" value="C1q_dom"/>
</dbReference>
<dbReference type="InterPro" id="IPR008983">
    <property type="entry name" value="Tumour_necrosis_fac-like_dom"/>
</dbReference>
<feature type="compositionally biased region" description="Basic and acidic residues" evidence="4">
    <location>
        <begin position="14"/>
        <end position="24"/>
    </location>
</feature>
<feature type="domain" description="C1q" evidence="5">
    <location>
        <begin position="76"/>
        <end position="130"/>
    </location>
</feature>
<name>A0A7L1NJC8_RHICY</name>
<evidence type="ECO:0000256" key="4">
    <source>
        <dbReference type="SAM" id="MobiDB-lite"/>
    </source>
</evidence>
<dbReference type="OrthoDB" id="8964326at2759"/>
<dbReference type="InterPro" id="IPR050392">
    <property type="entry name" value="Collagen/C1q_domain"/>
</dbReference>
<dbReference type="Pfam" id="PF00386">
    <property type="entry name" value="C1q"/>
    <property type="match status" value="1"/>
</dbReference>
<feature type="region of interest" description="Disordered" evidence="4">
    <location>
        <begin position="1"/>
        <end position="69"/>
    </location>
</feature>
<feature type="non-terminal residue" evidence="6">
    <location>
        <position position="1"/>
    </location>
</feature>
<keyword evidence="7" id="KW-1185">Reference proteome</keyword>
<protein>
    <submittedName>
        <fullName evidence="6">C1QB protein</fullName>
    </submittedName>
</protein>
<keyword evidence="2" id="KW-0964">Secreted</keyword>
<evidence type="ECO:0000313" key="7">
    <source>
        <dbReference type="Proteomes" id="UP000565785"/>
    </source>
</evidence>
<comment type="caution">
    <text evidence="6">The sequence shown here is derived from an EMBL/GenBank/DDBJ whole genome shotgun (WGS) entry which is preliminary data.</text>
</comment>
<evidence type="ECO:0000313" key="6">
    <source>
        <dbReference type="EMBL" id="NXO00021.1"/>
    </source>
</evidence>
<evidence type="ECO:0000256" key="1">
    <source>
        <dbReference type="ARBA" id="ARBA00004613"/>
    </source>
</evidence>
<evidence type="ECO:0000259" key="5">
    <source>
        <dbReference type="Pfam" id="PF00386"/>
    </source>
</evidence>
<organism evidence="6 7">
    <name type="scientific">Rhinopomastus cyanomelas</name>
    <name type="common">Common scimitarbill</name>
    <dbReference type="NCBI Taxonomy" id="113115"/>
    <lineage>
        <taxon>Eukaryota</taxon>
        <taxon>Metazoa</taxon>
        <taxon>Chordata</taxon>
        <taxon>Craniata</taxon>
        <taxon>Vertebrata</taxon>
        <taxon>Euteleostomi</taxon>
        <taxon>Archelosauria</taxon>
        <taxon>Archosauria</taxon>
        <taxon>Dinosauria</taxon>
        <taxon>Saurischia</taxon>
        <taxon>Theropoda</taxon>
        <taxon>Coelurosauria</taxon>
        <taxon>Aves</taxon>
        <taxon>Neognathae</taxon>
        <taxon>Neoaves</taxon>
        <taxon>Telluraves</taxon>
        <taxon>Coraciimorphae</taxon>
        <taxon>Bucerotiformes</taxon>
        <taxon>Rhinopomastidae</taxon>
        <taxon>Rhinopomastus</taxon>
    </lineage>
</organism>
<reference evidence="6 7" key="1">
    <citation type="submission" date="2019-09" db="EMBL/GenBank/DDBJ databases">
        <title>Bird 10,000 Genomes (B10K) Project - Family phase.</title>
        <authorList>
            <person name="Zhang G."/>
        </authorList>
    </citation>
    <scope>NUCLEOTIDE SEQUENCE [LARGE SCALE GENOMIC DNA]</scope>
    <source>
        <strain evidence="6">B10K-DU-002-35</strain>
        <tissue evidence="6">Muscle</tissue>
    </source>
</reference>
<feature type="compositionally biased region" description="Polar residues" evidence="4">
    <location>
        <begin position="1"/>
        <end position="11"/>
    </location>
</feature>